<dbReference type="AlphaFoldDB" id="A0A939BF66"/>
<dbReference type="EMBL" id="JACJKY010000013">
    <property type="protein sequence ID" value="MBM6921253.1"/>
    <property type="molecule type" value="Genomic_DNA"/>
</dbReference>
<dbReference type="Proteomes" id="UP000774750">
    <property type="component" value="Unassembled WGS sequence"/>
</dbReference>
<protein>
    <recommendedName>
        <fullName evidence="3">SipW-cognate class signal peptide</fullName>
    </recommendedName>
</protein>
<keyword evidence="2" id="KW-1185">Reference proteome</keyword>
<gene>
    <name evidence="1" type="ORF">H6A12_08810</name>
</gene>
<dbReference type="NCBIfam" id="TIGR04088">
    <property type="entry name" value="cognate_SipW"/>
    <property type="match status" value="1"/>
</dbReference>
<dbReference type="RefSeq" id="WP_204447001.1">
    <property type="nucleotide sequence ID" value="NZ_JACJKY010000013.1"/>
</dbReference>
<reference evidence="1" key="2">
    <citation type="journal article" date="2021" name="Sci. Rep.">
        <title>The distribution of antibiotic resistance genes in chicken gut microbiota commensals.</title>
        <authorList>
            <person name="Juricova H."/>
            <person name="Matiasovicova J."/>
            <person name="Kubasova T."/>
            <person name="Cejkova D."/>
            <person name="Rychlik I."/>
        </authorList>
    </citation>
    <scope>NUCLEOTIDE SEQUENCE</scope>
    <source>
        <strain evidence="1">An559</strain>
    </source>
</reference>
<dbReference type="InterPro" id="IPR023833">
    <property type="entry name" value="Signal_pept_SipW-depend-type"/>
</dbReference>
<accession>A0A939BF66</accession>
<evidence type="ECO:0000313" key="2">
    <source>
        <dbReference type="Proteomes" id="UP000774750"/>
    </source>
</evidence>
<reference evidence="1" key="1">
    <citation type="submission" date="2020-08" db="EMBL/GenBank/DDBJ databases">
        <authorList>
            <person name="Cejkova D."/>
            <person name="Kubasova T."/>
            <person name="Jahodarova E."/>
            <person name="Rychlik I."/>
        </authorList>
    </citation>
    <scope>NUCLEOTIDE SEQUENCE</scope>
    <source>
        <strain evidence="1">An559</strain>
    </source>
</reference>
<sequence length="182" mass="20036">MKKKIFIPIIALALVCCCVIGGTIAWLTDVTDPVTNTFTVGNIDIELDETTGNDYKMVPGITIEKDPTATVKANSEDCYLFVKVEKSANFDTFMTFETADGWTVLSEGVYYREVKNNAADQPFPVLKDNKVAVKDTVTKKMMDAIIKAPETAPTLTFTAYAVQMQNGEDTFTPEAAWAKVQP</sequence>
<organism evidence="1 2">
    <name type="scientific">Merdimmobilis hominis</name>
    <dbReference type="NCBI Taxonomy" id="2897707"/>
    <lineage>
        <taxon>Bacteria</taxon>
        <taxon>Bacillati</taxon>
        <taxon>Bacillota</taxon>
        <taxon>Clostridia</taxon>
        <taxon>Eubacteriales</taxon>
        <taxon>Oscillospiraceae</taxon>
        <taxon>Merdimmobilis</taxon>
    </lineage>
</organism>
<dbReference type="InterPro" id="IPR022121">
    <property type="entry name" value="Peptidase_M73_camelysin"/>
</dbReference>
<comment type="caution">
    <text evidence="1">The sequence shown here is derived from an EMBL/GenBank/DDBJ whole genome shotgun (WGS) entry which is preliminary data.</text>
</comment>
<proteinExistence type="predicted"/>
<dbReference type="Pfam" id="PF12389">
    <property type="entry name" value="Peptidase_M73"/>
    <property type="match status" value="1"/>
</dbReference>
<evidence type="ECO:0008006" key="3">
    <source>
        <dbReference type="Google" id="ProtNLM"/>
    </source>
</evidence>
<name>A0A939BF66_9FIRM</name>
<evidence type="ECO:0000313" key="1">
    <source>
        <dbReference type="EMBL" id="MBM6921253.1"/>
    </source>
</evidence>